<name>A0ABW1J7H4_9PSEU</name>
<accession>A0ABW1J7H4</accession>
<comment type="caution">
    <text evidence="3">The sequence shown here is derived from an EMBL/GenBank/DDBJ whole genome shotgun (WGS) entry which is preliminary data.</text>
</comment>
<keyword evidence="1" id="KW-0456">Lyase</keyword>
<proteinExistence type="predicted"/>
<gene>
    <name evidence="3" type="ORF">ACFQE5_19765</name>
</gene>
<dbReference type="SFLD" id="SFLDG00179">
    <property type="entry name" value="mandelate_racemase"/>
    <property type="match status" value="1"/>
</dbReference>
<evidence type="ECO:0000313" key="3">
    <source>
        <dbReference type="EMBL" id="MFC5996445.1"/>
    </source>
</evidence>
<keyword evidence="4" id="KW-1185">Reference proteome</keyword>
<protein>
    <submittedName>
        <fullName evidence="3">Mandelate racemase/muconate lactonizing enzyme family protein</fullName>
    </submittedName>
</protein>
<dbReference type="InterPro" id="IPR029065">
    <property type="entry name" value="Enolase_C-like"/>
</dbReference>
<dbReference type="PANTHER" id="PTHR48080">
    <property type="entry name" value="D-GALACTONATE DEHYDRATASE-RELATED"/>
    <property type="match status" value="1"/>
</dbReference>
<feature type="domain" description="Mandelate racemase/muconate lactonizing enzyme C-terminal" evidence="2">
    <location>
        <begin position="152"/>
        <end position="248"/>
    </location>
</feature>
<dbReference type="Gene3D" id="3.30.390.10">
    <property type="entry name" value="Enolase-like, N-terminal domain"/>
    <property type="match status" value="1"/>
</dbReference>
<sequence>MTTIEQVEFVGLRSALDPPATFSWGMASERNVGLVRVRTSDGVDGWGETSVTFPLWSLEERHATVDRGLAPLVTGEPCGDIDEIAAVIAHAERSMARLRHLWSPVGISGAIGALEMALLDAWGQSRGAPVWELLGGERAAVPLYAVGFTGGPDAAAEQAVRCVGEGYRSVKVRVGFGEQTDLAQLATFRRALGARTTILADVNMGWDRATAAAMLPKLAEFDLGWLEEPLPRDDLAGLVELSDISPVPLAAGENCYTRAEALALVGSGAVRYVMPDLARCGGLLTALDYARAALDRGLQYSPHHYASDIGFSAMLTLCAIAGSPAPILRDVSPWPLRSDLLTQPVDIQDGQAWPSAEPGLAPRPDPAVIEKHRVL</sequence>
<dbReference type="SMART" id="SM00922">
    <property type="entry name" value="MR_MLE"/>
    <property type="match status" value="1"/>
</dbReference>
<dbReference type="SUPFAM" id="SSF54826">
    <property type="entry name" value="Enolase N-terminal domain-like"/>
    <property type="match status" value="1"/>
</dbReference>
<dbReference type="InterPro" id="IPR034593">
    <property type="entry name" value="DgoD-like"/>
</dbReference>
<dbReference type="Pfam" id="PF13378">
    <property type="entry name" value="MR_MLE_C"/>
    <property type="match status" value="1"/>
</dbReference>
<dbReference type="InterPro" id="IPR013341">
    <property type="entry name" value="Mandelate_racemase_N_dom"/>
</dbReference>
<dbReference type="InterPro" id="IPR018110">
    <property type="entry name" value="Mandel_Rmase/mucon_lact_enz_CS"/>
</dbReference>
<dbReference type="SUPFAM" id="SSF51604">
    <property type="entry name" value="Enolase C-terminal domain-like"/>
    <property type="match status" value="1"/>
</dbReference>
<dbReference type="EMBL" id="JBHSQW010000039">
    <property type="protein sequence ID" value="MFC5996445.1"/>
    <property type="molecule type" value="Genomic_DNA"/>
</dbReference>
<dbReference type="PANTHER" id="PTHR48080:SF2">
    <property type="entry name" value="D-GALACTONATE DEHYDRATASE"/>
    <property type="match status" value="1"/>
</dbReference>
<dbReference type="InterPro" id="IPR013342">
    <property type="entry name" value="Mandelate_racemase_C"/>
</dbReference>
<dbReference type="Proteomes" id="UP001596302">
    <property type="component" value="Unassembled WGS sequence"/>
</dbReference>
<dbReference type="SFLD" id="SFLDS00001">
    <property type="entry name" value="Enolase"/>
    <property type="match status" value="1"/>
</dbReference>
<dbReference type="PROSITE" id="PS00908">
    <property type="entry name" value="MR_MLE_1"/>
    <property type="match status" value="1"/>
</dbReference>
<evidence type="ECO:0000313" key="4">
    <source>
        <dbReference type="Proteomes" id="UP001596302"/>
    </source>
</evidence>
<evidence type="ECO:0000259" key="2">
    <source>
        <dbReference type="SMART" id="SM00922"/>
    </source>
</evidence>
<dbReference type="CDD" id="cd03316">
    <property type="entry name" value="MR_like"/>
    <property type="match status" value="1"/>
</dbReference>
<dbReference type="PROSITE" id="PS00909">
    <property type="entry name" value="MR_MLE_2"/>
    <property type="match status" value="1"/>
</dbReference>
<dbReference type="RefSeq" id="WP_379587115.1">
    <property type="nucleotide sequence ID" value="NZ_JBHSQW010000039.1"/>
</dbReference>
<evidence type="ECO:0000256" key="1">
    <source>
        <dbReference type="ARBA" id="ARBA00023239"/>
    </source>
</evidence>
<dbReference type="InterPro" id="IPR036849">
    <property type="entry name" value="Enolase-like_C_sf"/>
</dbReference>
<dbReference type="Gene3D" id="3.20.20.120">
    <property type="entry name" value="Enolase-like C-terminal domain"/>
    <property type="match status" value="1"/>
</dbReference>
<organism evidence="3 4">
    <name type="scientific">Pseudonocardia hispaniensis</name>
    <dbReference type="NCBI Taxonomy" id="904933"/>
    <lineage>
        <taxon>Bacteria</taxon>
        <taxon>Bacillati</taxon>
        <taxon>Actinomycetota</taxon>
        <taxon>Actinomycetes</taxon>
        <taxon>Pseudonocardiales</taxon>
        <taxon>Pseudonocardiaceae</taxon>
        <taxon>Pseudonocardia</taxon>
    </lineage>
</organism>
<dbReference type="Pfam" id="PF02746">
    <property type="entry name" value="MR_MLE_N"/>
    <property type="match status" value="1"/>
</dbReference>
<reference evidence="4" key="1">
    <citation type="journal article" date="2019" name="Int. J. Syst. Evol. Microbiol.">
        <title>The Global Catalogue of Microorganisms (GCM) 10K type strain sequencing project: providing services to taxonomists for standard genome sequencing and annotation.</title>
        <authorList>
            <consortium name="The Broad Institute Genomics Platform"/>
            <consortium name="The Broad Institute Genome Sequencing Center for Infectious Disease"/>
            <person name="Wu L."/>
            <person name="Ma J."/>
        </authorList>
    </citation>
    <scope>NUCLEOTIDE SEQUENCE [LARGE SCALE GENOMIC DNA]</scope>
    <source>
        <strain evidence="4">CCM 8391</strain>
    </source>
</reference>
<dbReference type="InterPro" id="IPR029017">
    <property type="entry name" value="Enolase-like_N"/>
</dbReference>